<protein>
    <submittedName>
        <fullName evidence="1">Uncharacterized protein</fullName>
    </submittedName>
</protein>
<evidence type="ECO:0000313" key="1">
    <source>
        <dbReference type="EMBL" id="KTB72045.1"/>
    </source>
</evidence>
<comment type="caution">
    <text evidence="1">The sequence shown here is derived from an EMBL/GenBank/DDBJ whole genome shotgun (WGS) entry which is preliminary data.</text>
</comment>
<reference evidence="1 2" key="1">
    <citation type="submission" date="2015-09" db="EMBL/GenBank/DDBJ databases">
        <title>Genome sequence of ICMP 13104.</title>
        <authorList>
            <person name="Visnovsky S."/>
            <person name="Lu A."/>
            <person name="Panda P."/>
            <person name="Pitman A."/>
        </authorList>
    </citation>
    <scope>NUCLEOTIDE SEQUENCE [LARGE SCALE GENOMIC DNA]</scope>
    <source>
        <strain evidence="1 2">ICMP 13104</strain>
    </source>
</reference>
<evidence type="ECO:0000313" key="2">
    <source>
        <dbReference type="Proteomes" id="UP000053048"/>
    </source>
</evidence>
<gene>
    <name evidence="1" type="ORF">AO067_08160</name>
</gene>
<name>A0A0W0IFY1_PSEVI</name>
<organism evidence="1 2">
    <name type="scientific">Pseudomonas viridiflava ICMP 13104</name>
    <dbReference type="NCBI Taxonomy" id="1198305"/>
    <lineage>
        <taxon>Bacteria</taxon>
        <taxon>Pseudomonadati</taxon>
        <taxon>Pseudomonadota</taxon>
        <taxon>Gammaproteobacteria</taxon>
        <taxon>Pseudomonadales</taxon>
        <taxon>Pseudomonadaceae</taxon>
        <taxon>Pseudomonas</taxon>
    </lineage>
</organism>
<dbReference type="Proteomes" id="UP000053048">
    <property type="component" value="Unassembled WGS sequence"/>
</dbReference>
<proteinExistence type="predicted"/>
<accession>A0A0W0IFY1</accession>
<keyword evidence="2" id="KW-1185">Reference proteome</keyword>
<sequence>MGKHAQGRSGAPLVPPVKRGAEDVEIGAIPAPRIEQGKCMSYEPTSPENPYRLTGKQHFHMKAILKRFDGPHGIKVTKKADGAVSYHEADDGIFLSRRAWSQEAESDISHPIETLFDREVKRIESQGMIVKHNAISQYHLLWTLRYGFAKDPSPEQAIFPSGIGSDLPIDLEEWAEAHRKVPIRKGGNIAGRFITSVHLRQDLSDPRNQKNYEDIYWNLMRSDSTPLISADCYGDCLLMVISPKYALIGSRKPQEMNILTSVEAGLLNDESVRRAQEFTFG</sequence>
<dbReference type="EMBL" id="LKEJ01000007">
    <property type="protein sequence ID" value="KTB72045.1"/>
    <property type="molecule type" value="Genomic_DNA"/>
</dbReference>
<dbReference type="AlphaFoldDB" id="A0A0W0IFY1"/>